<dbReference type="OrthoDB" id="7453534at2759"/>
<dbReference type="EMBL" id="JH669140">
    <property type="protein sequence ID" value="KAG6464295.1"/>
    <property type="molecule type" value="Genomic_DNA"/>
</dbReference>
<protein>
    <submittedName>
        <fullName evidence="3">Uncharacterized protein</fullName>
    </submittedName>
</protein>
<keyword evidence="4" id="KW-1185">Reference proteome</keyword>
<feature type="region of interest" description="Disordered" evidence="1">
    <location>
        <begin position="113"/>
        <end position="223"/>
    </location>
</feature>
<feature type="compositionally biased region" description="Acidic residues" evidence="1">
    <location>
        <begin position="145"/>
        <end position="155"/>
    </location>
</feature>
<reference evidence="3" key="1">
    <citation type="journal article" date="2016" name="Insect Biochem. Mol. Biol.">
        <title>Multifaceted biological insights from a draft genome sequence of the tobacco hornworm moth, Manduca sexta.</title>
        <authorList>
            <person name="Kanost M.R."/>
            <person name="Arrese E.L."/>
            <person name="Cao X."/>
            <person name="Chen Y.R."/>
            <person name="Chellapilla S."/>
            <person name="Goldsmith M.R."/>
            <person name="Grosse-Wilde E."/>
            <person name="Heckel D.G."/>
            <person name="Herndon N."/>
            <person name="Jiang H."/>
            <person name="Papanicolaou A."/>
            <person name="Qu J."/>
            <person name="Soulages J.L."/>
            <person name="Vogel H."/>
            <person name="Walters J."/>
            <person name="Waterhouse R.M."/>
            <person name="Ahn S.J."/>
            <person name="Almeida F.C."/>
            <person name="An C."/>
            <person name="Aqrawi P."/>
            <person name="Bretschneider A."/>
            <person name="Bryant W.B."/>
            <person name="Bucks S."/>
            <person name="Chao H."/>
            <person name="Chevignon G."/>
            <person name="Christen J.M."/>
            <person name="Clarke D.F."/>
            <person name="Dittmer N.T."/>
            <person name="Ferguson L.C.F."/>
            <person name="Garavelou S."/>
            <person name="Gordon K.H.J."/>
            <person name="Gunaratna R.T."/>
            <person name="Han Y."/>
            <person name="Hauser F."/>
            <person name="He Y."/>
            <person name="Heidel-Fischer H."/>
            <person name="Hirsh A."/>
            <person name="Hu Y."/>
            <person name="Jiang H."/>
            <person name="Kalra D."/>
            <person name="Klinner C."/>
            <person name="Konig C."/>
            <person name="Kovar C."/>
            <person name="Kroll A.R."/>
            <person name="Kuwar S.S."/>
            <person name="Lee S.L."/>
            <person name="Lehman R."/>
            <person name="Li K."/>
            <person name="Li Z."/>
            <person name="Liang H."/>
            <person name="Lovelace S."/>
            <person name="Lu Z."/>
            <person name="Mansfield J.H."/>
            <person name="McCulloch K.J."/>
            <person name="Mathew T."/>
            <person name="Morton B."/>
            <person name="Muzny D.M."/>
            <person name="Neunemann D."/>
            <person name="Ongeri F."/>
            <person name="Pauchet Y."/>
            <person name="Pu L.L."/>
            <person name="Pyrousis I."/>
            <person name="Rao X.J."/>
            <person name="Redding A."/>
            <person name="Roesel C."/>
            <person name="Sanchez-Gracia A."/>
            <person name="Schaack S."/>
            <person name="Shukla A."/>
            <person name="Tetreau G."/>
            <person name="Wang Y."/>
            <person name="Xiong G.H."/>
            <person name="Traut W."/>
            <person name="Walsh T.K."/>
            <person name="Worley K.C."/>
            <person name="Wu D."/>
            <person name="Wu W."/>
            <person name="Wu Y.Q."/>
            <person name="Zhang X."/>
            <person name="Zou Z."/>
            <person name="Zucker H."/>
            <person name="Briscoe A.D."/>
            <person name="Burmester T."/>
            <person name="Clem R.J."/>
            <person name="Feyereisen R."/>
            <person name="Grimmelikhuijzen C.J.P."/>
            <person name="Hamodrakas S.J."/>
            <person name="Hansson B.S."/>
            <person name="Huguet E."/>
            <person name="Jermiin L.S."/>
            <person name="Lan Q."/>
            <person name="Lehman H.K."/>
            <person name="Lorenzen M."/>
            <person name="Merzendorfer H."/>
            <person name="Michalopoulos I."/>
            <person name="Morton D.B."/>
            <person name="Muthukrishnan S."/>
            <person name="Oakeshott J.G."/>
            <person name="Palmer W."/>
            <person name="Park Y."/>
            <person name="Passarelli A.L."/>
            <person name="Rozas J."/>
            <person name="Schwartz L.M."/>
            <person name="Smith W."/>
            <person name="Southgate A."/>
            <person name="Vilcinskas A."/>
            <person name="Vogt R."/>
            <person name="Wang P."/>
            <person name="Werren J."/>
            <person name="Yu X.Q."/>
            <person name="Zhou J.J."/>
            <person name="Brown S.J."/>
            <person name="Scherer S.E."/>
            <person name="Richards S."/>
            <person name="Blissard G.W."/>
        </authorList>
    </citation>
    <scope>NUCLEOTIDE SEQUENCE</scope>
</reference>
<evidence type="ECO:0000256" key="2">
    <source>
        <dbReference type="SAM" id="SignalP"/>
    </source>
</evidence>
<proteinExistence type="predicted"/>
<dbReference type="Proteomes" id="UP000791440">
    <property type="component" value="Unassembled WGS sequence"/>
</dbReference>
<comment type="caution">
    <text evidence="3">The sequence shown here is derived from an EMBL/GenBank/DDBJ whole genome shotgun (WGS) entry which is preliminary data.</text>
</comment>
<feature type="compositionally biased region" description="Polar residues" evidence="1">
    <location>
        <begin position="213"/>
        <end position="222"/>
    </location>
</feature>
<evidence type="ECO:0000256" key="1">
    <source>
        <dbReference type="SAM" id="MobiDB-lite"/>
    </source>
</evidence>
<accession>A0A921ZTN6</accession>
<feature type="compositionally biased region" description="Basic and acidic residues" evidence="1">
    <location>
        <begin position="199"/>
        <end position="212"/>
    </location>
</feature>
<evidence type="ECO:0000313" key="4">
    <source>
        <dbReference type="Proteomes" id="UP000791440"/>
    </source>
</evidence>
<organism evidence="3 4">
    <name type="scientific">Manduca sexta</name>
    <name type="common">Tobacco hawkmoth</name>
    <name type="synonym">Tobacco hornworm</name>
    <dbReference type="NCBI Taxonomy" id="7130"/>
    <lineage>
        <taxon>Eukaryota</taxon>
        <taxon>Metazoa</taxon>
        <taxon>Ecdysozoa</taxon>
        <taxon>Arthropoda</taxon>
        <taxon>Hexapoda</taxon>
        <taxon>Insecta</taxon>
        <taxon>Pterygota</taxon>
        <taxon>Neoptera</taxon>
        <taxon>Endopterygota</taxon>
        <taxon>Lepidoptera</taxon>
        <taxon>Glossata</taxon>
        <taxon>Ditrysia</taxon>
        <taxon>Bombycoidea</taxon>
        <taxon>Sphingidae</taxon>
        <taxon>Sphinginae</taxon>
        <taxon>Sphingini</taxon>
        <taxon>Manduca</taxon>
    </lineage>
</organism>
<keyword evidence="2" id="KW-0732">Signal</keyword>
<sequence>MEAYVIYLLLLLTDFAVGENAASAIRDKKLRDPGVLINKLMPQKVYVVPKVNPVVSKVKVNPGQVYRSDNKPNTVPKVMAPVVNQQKNISPNLIAMKDAKPIIAVNPKQEPVKELKKTESVQNENKSENVKDNFKQNLKPKEPQFIEEVDDEDITNTDTKKTDLNIPSKEKEQQDKTKKQDMNTDLDVSKITNINTDPDLSKITKDNPKSNQEKQTTGNPSKTMPIVNEIAAKPLPVNENKNKEITENKTQIEINIDYKQQSGRRANNPDKFGTAPEALYNDAKYAIPITIYNFDDVSGSYSKSRDYESEAYPTGTDYSTYQQTSNVVIKNQDVEELFESSQDVPNPYEPDQQEYYNYEPYETNYYQNYLPKYQNFIPSSPKDRIWRNWKTTEIFISKYQPGFNNNEYKINAFTTPVMNGDMSYDAYNNMPPYQCYVYPTYKYM</sequence>
<evidence type="ECO:0000313" key="3">
    <source>
        <dbReference type="EMBL" id="KAG6464295.1"/>
    </source>
</evidence>
<gene>
    <name evidence="3" type="ORF">O3G_MSEX014423</name>
</gene>
<reference evidence="3" key="2">
    <citation type="submission" date="2020-12" db="EMBL/GenBank/DDBJ databases">
        <authorList>
            <person name="Kanost M."/>
        </authorList>
    </citation>
    <scope>NUCLEOTIDE SEQUENCE</scope>
</reference>
<feature type="compositionally biased region" description="Basic and acidic residues" evidence="1">
    <location>
        <begin position="158"/>
        <end position="182"/>
    </location>
</feature>
<feature type="chain" id="PRO_5036909750" evidence="2">
    <location>
        <begin position="19"/>
        <end position="444"/>
    </location>
</feature>
<name>A0A921ZTN6_MANSE</name>
<feature type="signal peptide" evidence="2">
    <location>
        <begin position="1"/>
        <end position="18"/>
    </location>
</feature>
<feature type="compositionally biased region" description="Basic and acidic residues" evidence="1">
    <location>
        <begin position="113"/>
        <end position="144"/>
    </location>
</feature>
<dbReference type="AlphaFoldDB" id="A0A921ZTN6"/>